<dbReference type="InterPro" id="IPR014030">
    <property type="entry name" value="Ketoacyl_synth_N"/>
</dbReference>
<dbReference type="CDD" id="cd00834">
    <property type="entry name" value="KAS_I_II"/>
    <property type="match status" value="1"/>
</dbReference>
<dbReference type="InterPro" id="IPR014031">
    <property type="entry name" value="Ketoacyl_synth_C"/>
</dbReference>
<dbReference type="Pfam" id="PF02801">
    <property type="entry name" value="Ketoacyl-synt_C"/>
    <property type="match status" value="1"/>
</dbReference>
<evidence type="ECO:0000259" key="5">
    <source>
        <dbReference type="PROSITE" id="PS52004"/>
    </source>
</evidence>
<reference evidence="8" key="1">
    <citation type="submission" date="2016-06" db="UniProtKB">
        <authorList>
            <consortium name="WormBaseParasite"/>
        </authorList>
    </citation>
    <scope>IDENTIFICATION</scope>
</reference>
<evidence type="ECO:0000256" key="4">
    <source>
        <dbReference type="RuleBase" id="RU003694"/>
    </source>
</evidence>
<accession>A0A183J5A1</accession>
<dbReference type="EC" id="2.3.1.41" evidence="2"/>
<dbReference type="GO" id="GO:0006633">
    <property type="term" value="P:fatty acid biosynthetic process"/>
    <property type="evidence" value="ECO:0007669"/>
    <property type="project" value="InterPro"/>
</dbReference>
<name>A0A183J5A1_9BILA</name>
<feature type="domain" description="Ketosynthase family 3 (KS3)" evidence="5">
    <location>
        <begin position="1"/>
        <end position="274"/>
    </location>
</feature>
<dbReference type="InterPro" id="IPR016039">
    <property type="entry name" value="Thiolase-like"/>
</dbReference>
<dbReference type="AlphaFoldDB" id="A0A183J5A1"/>
<dbReference type="Gene3D" id="3.40.47.10">
    <property type="match status" value="1"/>
</dbReference>
<evidence type="ECO:0000313" key="6">
    <source>
        <dbReference type="EMBL" id="VDP36700.1"/>
    </source>
</evidence>
<dbReference type="PROSITE" id="PS00606">
    <property type="entry name" value="KS3_1"/>
    <property type="match status" value="1"/>
</dbReference>
<dbReference type="SMART" id="SM00825">
    <property type="entry name" value="PKS_KS"/>
    <property type="match status" value="1"/>
</dbReference>
<dbReference type="PROSITE" id="PS52004">
    <property type="entry name" value="KS3_2"/>
    <property type="match status" value="1"/>
</dbReference>
<proteinExistence type="inferred from homology"/>
<dbReference type="Proteomes" id="UP000270296">
    <property type="component" value="Unassembled WGS sequence"/>
</dbReference>
<keyword evidence="3 4" id="KW-0808">Transferase</keyword>
<dbReference type="PANTHER" id="PTHR11712">
    <property type="entry name" value="POLYKETIDE SYNTHASE-RELATED"/>
    <property type="match status" value="1"/>
</dbReference>
<evidence type="ECO:0000256" key="2">
    <source>
        <dbReference type="ARBA" id="ARBA00013191"/>
    </source>
</evidence>
<dbReference type="EMBL" id="UZAM01014988">
    <property type="protein sequence ID" value="VDP36700.1"/>
    <property type="molecule type" value="Genomic_DNA"/>
</dbReference>
<dbReference type="GO" id="GO:0005739">
    <property type="term" value="C:mitochondrion"/>
    <property type="evidence" value="ECO:0007669"/>
    <property type="project" value="TreeGrafter"/>
</dbReference>
<protein>
    <recommendedName>
        <fullName evidence="2">beta-ketoacyl-[acyl-carrier-protein] synthase I</fullName>
        <ecNumber evidence="2">2.3.1.41</ecNumber>
    </recommendedName>
</protein>
<dbReference type="InterPro" id="IPR020841">
    <property type="entry name" value="PKS_Beta-ketoAc_synthase_dom"/>
</dbReference>
<dbReference type="SUPFAM" id="SSF53901">
    <property type="entry name" value="Thiolase-like"/>
    <property type="match status" value="2"/>
</dbReference>
<keyword evidence="7" id="KW-1185">Reference proteome</keyword>
<evidence type="ECO:0000313" key="8">
    <source>
        <dbReference type="WBParaSite" id="SBAD_0001142601-mRNA-1"/>
    </source>
</evidence>
<sequence>MAGGQVGIKYGLHGPNHCVSTACATGCHAIGDGFILIKRHQADVMVCGSTEAPIVPLTVAGFCRLRALCTTFNDDASKASRPFDIRRGGFVIGEGSGVVILEELSHAKHRNAKIYGEVLGYGLSGDGFHLTMPDAEGRGTVLCMSRALKDAGVKPADIGYINAHATSTKLGDEAECKSISKVMHGNDHLLVSSTKGATGHLLGAAGSLEAIFTILACNSGKIPPNLNLEKTDIEAPVKFAPSKTVNWLKIGSRRIGLCNSFGFGGTNATLCVANFVD</sequence>
<evidence type="ECO:0000256" key="3">
    <source>
        <dbReference type="ARBA" id="ARBA00022679"/>
    </source>
</evidence>
<evidence type="ECO:0000256" key="1">
    <source>
        <dbReference type="ARBA" id="ARBA00008467"/>
    </source>
</evidence>
<dbReference type="InterPro" id="IPR000794">
    <property type="entry name" value="Beta-ketoacyl_synthase"/>
</dbReference>
<dbReference type="GO" id="GO:0004315">
    <property type="term" value="F:3-oxoacyl-[acyl-carrier-protein] synthase activity"/>
    <property type="evidence" value="ECO:0007669"/>
    <property type="project" value="UniProtKB-EC"/>
</dbReference>
<evidence type="ECO:0000313" key="7">
    <source>
        <dbReference type="Proteomes" id="UP000270296"/>
    </source>
</evidence>
<organism evidence="8">
    <name type="scientific">Soboliphyme baturini</name>
    <dbReference type="NCBI Taxonomy" id="241478"/>
    <lineage>
        <taxon>Eukaryota</taxon>
        <taxon>Metazoa</taxon>
        <taxon>Ecdysozoa</taxon>
        <taxon>Nematoda</taxon>
        <taxon>Enoplea</taxon>
        <taxon>Dorylaimia</taxon>
        <taxon>Dioctophymatida</taxon>
        <taxon>Dioctophymatoidea</taxon>
        <taxon>Soboliphymatidae</taxon>
        <taxon>Soboliphyme</taxon>
    </lineage>
</organism>
<dbReference type="OrthoDB" id="5334845at2759"/>
<dbReference type="PANTHER" id="PTHR11712:SF336">
    <property type="entry name" value="3-OXOACYL-[ACYL-CARRIER-PROTEIN] SYNTHASE, MITOCHONDRIAL"/>
    <property type="match status" value="1"/>
</dbReference>
<dbReference type="InterPro" id="IPR018201">
    <property type="entry name" value="Ketoacyl_synth_AS"/>
</dbReference>
<dbReference type="Pfam" id="PF00109">
    <property type="entry name" value="ketoacyl-synt"/>
    <property type="match status" value="1"/>
</dbReference>
<comment type="similarity">
    <text evidence="1 4">Belongs to the thiolase-like superfamily. Beta-ketoacyl-ACP synthases family.</text>
</comment>
<dbReference type="WBParaSite" id="SBAD_0001142601-mRNA-1">
    <property type="protein sequence ID" value="SBAD_0001142601-mRNA-1"/>
    <property type="gene ID" value="SBAD_0001142601"/>
</dbReference>
<gene>
    <name evidence="6" type="ORF">SBAD_LOCUS11049</name>
</gene>
<reference evidence="6 7" key="2">
    <citation type="submission" date="2018-11" db="EMBL/GenBank/DDBJ databases">
        <authorList>
            <consortium name="Pathogen Informatics"/>
        </authorList>
    </citation>
    <scope>NUCLEOTIDE SEQUENCE [LARGE SCALE GENOMIC DNA]</scope>
</reference>